<evidence type="ECO:0000313" key="2">
    <source>
        <dbReference type="EMBL" id="PWK84307.1"/>
    </source>
</evidence>
<protein>
    <submittedName>
        <fullName evidence="2">Uncharacterized protein</fullName>
    </submittedName>
</protein>
<feature type="compositionally biased region" description="Basic and acidic residues" evidence="1">
    <location>
        <begin position="133"/>
        <end position="143"/>
    </location>
</feature>
<feature type="compositionally biased region" description="Basic and acidic residues" evidence="1">
    <location>
        <begin position="264"/>
        <end position="285"/>
    </location>
</feature>
<dbReference type="EMBL" id="QGHB01000009">
    <property type="protein sequence ID" value="PWK84307.1"/>
    <property type="molecule type" value="Genomic_DNA"/>
</dbReference>
<dbReference type="Proteomes" id="UP000246005">
    <property type="component" value="Unassembled WGS sequence"/>
</dbReference>
<gene>
    <name evidence="2" type="ORF">C8D88_109393</name>
</gene>
<proteinExistence type="predicted"/>
<evidence type="ECO:0000313" key="3">
    <source>
        <dbReference type="Proteomes" id="UP000246005"/>
    </source>
</evidence>
<accession>A0A316I1L2</accession>
<feature type="region of interest" description="Disordered" evidence="1">
    <location>
        <begin position="9"/>
        <end position="143"/>
    </location>
</feature>
<name>A0A316I1L2_9PSEU</name>
<feature type="compositionally biased region" description="Basic and acidic residues" evidence="1">
    <location>
        <begin position="98"/>
        <end position="109"/>
    </location>
</feature>
<sequence>MIWWLLQPRQRAPRAERQRHGDQRALVRQEDPERSLVQPPHGFRRAEPGEPRRDREHQADLGEREREGRVVRRVQVGDGRARNADRRQRIAAVPRQQRVPEHAQDEQWRTGDPPACQRVAELPGRPPHRVREHQHQRDRDEHTPRVLVQLAHQRFQRQQDQVDDDEPQRCRDQVTDVVGGALVDTAHRQSEEDSRPRAEHQQRWYRELLQPDEEGCLRASGRVAAHEEEQAQRLQHPRHRCQLGQVLERAVYVHARRCVHERGHEPVAEHDRDDGDRTHGVDEWISHGLSPEAIRTSAISVSLPGS</sequence>
<feature type="region of interest" description="Disordered" evidence="1">
    <location>
        <begin position="264"/>
        <end position="288"/>
    </location>
</feature>
<organism evidence="2 3">
    <name type="scientific">Lentzea atacamensis</name>
    <dbReference type="NCBI Taxonomy" id="531938"/>
    <lineage>
        <taxon>Bacteria</taxon>
        <taxon>Bacillati</taxon>
        <taxon>Actinomycetota</taxon>
        <taxon>Actinomycetes</taxon>
        <taxon>Pseudonocardiales</taxon>
        <taxon>Pseudonocardiaceae</taxon>
        <taxon>Lentzea</taxon>
    </lineage>
</organism>
<reference evidence="2 3" key="1">
    <citation type="submission" date="2018-05" db="EMBL/GenBank/DDBJ databases">
        <title>Genomic Encyclopedia of Type Strains, Phase IV (KMG-IV): sequencing the most valuable type-strain genomes for metagenomic binning, comparative biology and taxonomic classification.</title>
        <authorList>
            <person name="Goeker M."/>
        </authorList>
    </citation>
    <scope>NUCLEOTIDE SEQUENCE [LARGE SCALE GENOMIC DNA]</scope>
    <source>
        <strain evidence="2 3">DSM 45480</strain>
    </source>
</reference>
<evidence type="ECO:0000256" key="1">
    <source>
        <dbReference type="SAM" id="MobiDB-lite"/>
    </source>
</evidence>
<feature type="compositionally biased region" description="Basic and acidic residues" evidence="1">
    <location>
        <begin position="79"/>
        <end position="88"/>
    </location>
</feature>
<dbReference type="AlphaFoldDB" id="A0A316I1L2"/>
<comment type="caution">
    <text evidence="2">The sequence shown here is derived from an EMBL/GenBank/DDBJ whole genome shotgun (WGS) entry which is preliminary data.</text>
</comment>
<feature type="compositionally biased region" description="Basic and acidic residues" evidence="1">
    <location>
        <begin position="13"/>
        <end position="34"/>
    </location>
</feature>
<feature type="compositionally biased region" description="Basic and acidic residues" evidence="1">
    <location>
        <begin position="44"/>
        <end position="70"/>
    </location>
</feature>